<keyword evidence="2" id="KW-1133">Transmembrane helix</keyword>
<feature type="transmembrane region" description="Helical" evidence="2">
    <location>
        <begin position="228"/>
        <end position="246"/>
    </location>
</feature>
<dbReference type="EMBL" id="LGRX02004654">
    <property type="protein sequence ID" value="KAK3279820.1"/>
    <property type="molecule type" value="Genomic_DNA"/>
</dbReference>
<protein>
    <submittedName>
        <fullName evidence="3">Uncharacterized protein</fullName>
    </submittedName>
</protein>
<name>A0AAE0GKB7_9CHLO</name>
<feature type="transmembrane region" description="Helical" evidence="2">
    <location>
        <begin position="267"/>
        <end position="284"/>
    </location>
</feature>
<organism evidence="3 4">
    <name type="scientific">Cymbomonas tetramitiformis</name>
    <dbReference type="NCBI Taxonomy" id="36881"/>
    <lineage>
        <taxon>Eukaryota</taxon>
        <taxon>Viridiplantae</taxon>
        <taxon>Chlorophyta</taxon>
        <taxon>Pyramimonadophyceae</taxon>
        <taxon>Pyramimonadales</taxon>
        <taxon>Pyramimonadaceae</taxon>
        <taxon>Cymbomonas</taxon>
    </lineage>
</organism>
<keyword evidence="2" id="KW-0472">Membrane</keyword>
<evidence type="ECO:0000313" key="3">
    <source>
        <dbReference type="EMBL" id="KAK3279820.1"/>
    </source>
</evidence>
<feature type="compositionally biased region" description="Polar residues" evidence="1">
    <location>
        <begin position="342"/>
        <end position="363"/>
    </location>
</feature>
<evidence type="ECO:0000313" key="4">
    <source>
        <dbReference type="Proteomes" id="UP001190700"/>
    </source>
</evidence>
<feature type="region of interest" description="Disordered" evidence="1">
    <location>
        <begin position="327"/>
        <end position="377"/>
    </location>
</feature>
<evidence type="ECO:0000256" key="1">
    <source>
        <dbReference type="SAM" id="MobiDB-lite"/>
    </source>
</evidence>
<keyword evidence="4" id="KW-1185">Reference proteome</keyword>
<proteinExistence type="predicted"/>
<gene>
    <name evidence="3" type="ORF">CYMTET_12314</name>
</gene>
<keyword evidence="2" id="KW-0812">Transmembrane</keyword>
<comment type="caution">
    <text evidence="3">The sequence shown here is derived from an EMBL/GenBank/DDBJ whole genome shotgun (WGS) entry which is preliminary data.</text>
</comment>
<accession>A0AAE0GKB7</accession>
<dbReference type="Proteomes" id="UP001190700">
    <property type="component" value="Unassembled WGS sequence"/>
</dbReference>
<sequence>MPSERRQVTARSFYAEALLGRAVQVLAGSFNAEWNRPNVRKNLGIPEYFPGSVTKYIQGSGGAATNRWQITYEDGDETVDDAELKKSDDALPHVGLPWLKTWLVGEFPEVPTARDHPSSGAPTCSEATTLVVDPESLDGDIDELEEDEYEDAEEELESAPELATDCEGEDACEIPSFGTTPFKFKWSQVADEISHDQRVRDGGTTDIKPPRVLWDHSGLDNGVMATGYLNYFLLFFPILLLPGWVAKMQLAGSSRYGEAFLSRKRKLSVGLFLSWLGVWIFMLVNPVGKVVQAAVVAGKKVQPQQQFLSKLCHELFNNPFLTAEDKTGFEPAPTPAKGSAEPAQTTTPESTVSKTGSSNSQPKRTAGIGHVPVDPTGQSEVTGATVAEVLKTVCVPQPLPSGVQAQCGVHGCLSKKGVVDKKTGKYRELAFKTSTKCGRCHLKVVDGKEVSAFVCSPLSGRTCWFQHLLQVQECGHSHLQRPTTWTGKRKTEVYEGLNSIQEALVCGGNGGNTLPAKKRKVGRPAKAPQQDQ</sequence>
<reference evidence="3 4" key="1">
    <citation type="journal article" date="2015" name="Genome Biol. Evol.">
        <title>Comparative Genomics of a Bacterivorous Green Alga Reveals Evolutionary Causalities and Consequences of Phago-Mixotrophic Mode of Nutrition.</title>
        <authorList>
            <person name="Burns J.A."/>
            <person name="Paasch A."/>
            <person name="Narechania A."/>
            <person name="Kim E."/>
        </authorList>
    </citation>
    <scope>NUCLEOTIDE SEQUENCE [LARGE SCALE GENOMIC DNA]</scope>
    <source>
        <strain evidence="3 4">PLY_AMNH</strain>
    </source>
</reference>
<evidence type="ECO:0000256" key="2">
    <source>
        <dbReference type="SAM" id="Phobius"/>
    </source>
</evidence>
<dbReference type="AlphaFoldDB" id="A0AAE0GKB7"/>